<evidence type="ECO:0000256" key="2">
    <source>
        <dbReference type="ARBA" id="ARBA00010371"/>
    </source>
</evidence>
<keyword evidence="4" id="KW-0963">Cytoplasm</keyword>
<dbReference type="InterPro" id="IPR002364">
    <property type="entry name" value="Quin_OxRdtase/zeta-crystal_CS"/>
</dbReference>
<keyword evidence="7" id="KW-0007">Acetylation</keyword>
<dbReference type="GO" id="GO:0005829">
    <property type="term" value="C:cytosol"/>
    <property type="evidence" value="ECO:0007669"/>
    <property type="project" value="Ensembl"/>
</dbReference>
<evidence type="ECO:0000256" key="1">
    <source>
        <dbReference type="ARBA" id="ARBA00004496"/>
    </source>
</evidence>
<evidence type="ECO:0000256" key="5">
    <source>
        <dbReference type="ARBA" id="ARBA00022857"/>
    </source>
</evidence>
<dbReference type="InterPro" id="IPR051603">
    <property type="entry name" value="Zinc-ADH_QOR/CCCR"/>
</dbReference>
<evidence type="ECO:0000313" key="11">
    <source>
        <dbReference type="Proteomes" id="UP000007754"/>
    </source>
</evidence>
<dbReference type="InterPro" id="IPR011032">
    <property type="entry name" value="GroES-like_sf"/>
</dbReference>
<dbReference type="GO" id="GO:0042802">
    <property type="term" value="F:identical protein binding"/>
    <property type="evidence" value="ECO:0007669"/>
    <property type="project" value="Ensembl"/>
</dbReference>
<dbReference type="InterPro" id="IPR036291">
    <property type="entry name" value="NAD(P)-bd_dom_sf"/>
</dbReference>
<evidence type="ECO:0000256" key="6">
    <source>
        <dbReference type="ARBA" id="ARBA00022884"/>
    </source>
</evidence>
<dbReference type="HOGENOM" id="CLU_026673_3_1_1"/>
<dbReference type="Pfam" id="PF00107">
    <property type="entry name" value="ADH_zinc_N"/>
    <property type="match status" value="1"/>
</dbReference>
<evidence type="ECO:0000259" key="9">
    <source>
        <dbReference type="SMART" id="SM00829"/>
    </source>
</evidence>
<feature type="region of interest" description="Disordered" evidence="8">
    <location>
        <begin position="65"/>
        <end position="101"/>
    </location>
</feature>
<evidence type="ECO:0000256" key="7">
    <source>
        <dbReference type="ARBA" id="ARBA00022990"/>
    </source>
</evidence>
<dbReference type="Gene3D" id="3.90.180.10">
    <property type="entry name" value="Medium-chain alcohol dehydrogenases, catalytic domain"/>
    <property type="match status" value="1"/>
</dbReference>
<dbReference type="GO" id="GO:0008270">
    <property type="term" value="F:zinc ion binding"/>
    <property type="evidence" value="ECO:0007669"/>
    <property type="project" value="InterPro"/>
</dbReference>
<evidence type="ECO:0000256" key="4">
    <source>
        <dbReference type="ARBA" id="ARBA00022490"/>
    </source>
</evidence>
<comment type="subcellular location">
    <subcellularLocation>
        <location evidence="1">Cytoplasm</location>
    </subcellularLocation>
</comment>
<gene>
    <name evidence="10" type="primary">CRYZ</name>
</gene>
<dbReference type="FunFam" id="3.90.180.10:FF:000016">
    <property type="entry name" value="Quinone oxidoreductase"/>
    <property type="match status" value="1"/>
</dbReference>
<dbReference type="Gene3D" id="3.40.50.720">
    <property type="entry name" value="NAD(P)-binding Rossmann-like Domain"/>
    <property type="match status" value="1"/>
</dbReference>
<dbReference type="SUPFAM" id="SSF50129">
    <property type="entry name" value="GroES-like"/>
    <property type="match status" value="1"/>
</dbReference>
<dbReference type="GeneTree" id="ENSGT00940000154882"/>
<dbReference type="InterPro" id="IPR020843">
    <property type="entry name" value="ER"/>
</dbReference>
<proteinExistence type="inferred from homology"/>
<dbReference type="STRING" id="59729.ENSTGUP00000010729"/>
<dbReference type="GO" id="GO:0051289">
    <property type="term" value="P:protein homotetramerization"/>
    <property type="evidence" value="ECO:0007669"/>
    <property type="project" value="Ensembl"/>
</dbReference>
<keyword evidence="6" id="KW-0694">RNA-binding</keyword>
<sequence>MEQVPSYAPFLSGNTAVGVNKVNLRVVSRGDRRLQAAVIHTAVSEENQREGDLRVSYRVRSRLRQVTSGRGCTGRPGSPPAPRLRGSPAQREGLSRGGAGDALRGAVLGGAHPGPLRWLRGVADWVGHPGAREVRGVRKKTRPENSPSADLGYCYGRSGFARADPPVAMAATRRVMTAVRVFEFGGPEVLKLQSDVLVPVPKENQVLIKVHACGVNPVETYIRSGTYARKPPLPYTPGSDVAGVIESVGEHVTAFKKGDRVFTLETLSGGYAEYAVAAANRVFPLPDKLDFRQGAAIGVPYFTAYRALFQKGCAKAGESVLVHGASGGVGLATCQIARACGLKVLGTAGTEEGMNMILRNGAHQAFNHRDPNYTERIKACTGPGGVDIIIEMLSNVNLDADLQLLSCAGRVMVVGCRGRIEINPRDTMSKESSIIGVSLFLATEEDRRECATAVLDGIEAGWLKPVVGLEYPLEKVAKAHEDIICSNGARGKMVLLL</sequence>
<dbReference type="PROSITE" id="PS01162">
    <property type="entry name" value="QOR_ZETA_CRYSTAL"/>
    <property type="match status" value="1"/>
</dbReference>
<reference evidence="10" key="3">
    <citation type="submission" date="2025-09" db="UniProtKB">
        <authorList>
            <consortium name="Ensembl"/>
        </authorList>
    </citation>
    <scope>IDENTIFICATION</scope>
</reference>
<dbReference type="GO" id="GO:0070402">
    <property type="term" value="F:NADPH binding"/>
    <property type="evidence" value="ECO:0007669"/>
    <property type="project" value="Ensembl"/>
</dbReference>
<dbReference type="AlphaFoldDB" id="H0ZJG1"/>
<dbReference type="PANTHER" id="PTHR44154">
    <property type="entry name" value="QUINONE OXIDOREDUCTASE"/>
    <property type="match status" value="1"/>
</dbReference>
<reference evidence="10" key="2">
    <citation type="submission" date="2025-08" db="UniProtKB">
        <authorList>
            <consortium name="Ensembl"/>
        </authorList>
    </citation>
    <scope>IDENTIFICATION</scope>
</reference>
<dbReference type="Ensembl" id="ENSTGUT00000010842.2">
    <property type="protein sequence ID" value="ENSTGUP00000010729.2"/>
    <property type="gene ID" value="ENSTGUG00000010402.2"/>
</dbReference>
<evidence type="ECO:0000256" key="8">
    <source>
        <dbReference type="SAM" id="MobiDB-lite"/>
    </source>
</evidence>
<dbReference type="GO" id="GO:0042178">
    <property type="term" value="P:xenobiotic catabolic process"/>
    <property type="evidence" value="ECO:0007669"/>
    <property type="project" value="Ensembl"/>
</dbReference>
<dbReference type="InterPro" id="IPR013149">
    <property type="entry name" value="ADH-like_C"/>
</dbReference>
<keyword evidence="5" id="KW-0521">NADP</keyword>
<dbReference type="GO" id="GO:0003960">
    <property type="term" value="F:quinone reductase (NADPH) activity"/>
    <property type="evidence" value="ECO:0007669"/>
    <property type="project" value="Ensembl"/>
</dbReference>
<dbReference type="GO" id="GO:0003730">
    <property type="term" value="F:mRNA 3'-UTR binding"/>
    <property type="evidence" value="ECO:0007669"/>
    <property type="project" value="Ensembl"/>
</dbReference>
<dbReference type="InterPro" id="IPR013154">
    <property type="entry name" value="ADH-like_N"/>
</dbReference>
<dbReference type="CDD" id="cd08253">
    <property type="entry name" value="zeta_crystallin"/>
    <property type="match status" value="1"/>
</dbReference>
<feature type="domain" description="Enoyl reductase (ER)" evidence="9">
    <location>
        <begin position="185"/>
        <end position="495"/>
    </location>
</feature>
<name>H0ZJG1_TAEGU</name>
<comment type="subunit">
    <text evidence="3">Homotetramer.</text>
</comment>
<accession>H0ZJG1</accession>
<dbReference type="FunFam" id="3.40.50.720:FF:000244">
    <property type="entry name" value="quinone oxidoreductase"/>
    <property type="match status" value="1"/>
</dbReference>
<organism evidence="10 11">
    <name type="scientific">Taeniopygia guttata</name>
    <name type="common">Zebra finch</name>
    <name type="synonym">Poephila guttata</name>
    <dbReference type="NCBI Taxonomy" id="59729"/>
    <lineage>
        <taxon>Eukaryota</taxon>
        <taxon>Metazoa</taxon>
        <taxon>Chordata</taxon>
        <taxon>Craniata</taxon>
        <taxon>Vertebrata</taxon>
        <taxon>Euteleostomi</taxon>
        <taxon>Archelosauria</taxon>
        <taxon>Archosauria</taxon>
        <taxon>Dinosauria</taxon>
        <taxon>Saurischia</taxon>
        <taxon>Theropoda</taxon>
        <taxon>Coelurosauria</taxon>
        <taxon>Aves</taxon>
        <taxon>Neognathae</taxon>
        <taxon>Neoaves</taxon>
        <taxon>Telluraves</taxon>
        <taxon>Australaves</taxon>
        <taxon>Passeriformes</taxon>
        <taxon>Passeroidea</taxon>
        <taxon>Estrildidae</taxon>
        <taxon>Estrildinae</taxon>
        <taxon>Taeniopygia</taxon>
    </lineage>
</organism>
<keyword evidence="11" id="KW-1185">Reference proteome</keyword>
<dbReference type="InParanoid" id="H0ZJG1"/>
<dbReference type="OMA" id="VWTNSMG"/>
<dbReference type="SUPFAM" id="SSF51735">
    <property type="entry name" value="NAD(P)-binding Rossmann-fold domains"/>
    <property type="match status" value="1"/>
</dbReference>
<protein>
    <submittedName>
        <fullName evidence="10">Crystallin zeta</fullName>
    </submittedName>
</protein>
<dbReference type="PANTHER" id="PTHR44154:SF1">
    <property type="entry name" value="QUINONE OXIDOREDUCTASE"/>
    <property type="match status" value="1"/>
</dbReference>
<reference evidence="10 11" key="1">
    <citation type="journal article" date="2010" name="Nature">
        <title>The genome of a songbird.</title>
        <authorList>
            <person name="Warren W.C."/>
            <person name="Clayton D.F."/>
            <person name="Ellegren H."/>
            <person name="Arnold A.P."/>
            <person name="Hillier L.W."/>
            <person name="Kunstner A."/>
            <person name="Searle S."/>
            <person name="White S."/>
            <person name="Vilella A.J."/>
            <person name="Fairley S."/>
            <person name="Heger A."/>
            <person name="Kong L."/>
            <person name="Ponting C.P."/>
            <person name="Jarvis E.D."/>
            <person name="Mello C.V."/>
            <person name="Minx P."/>
            <person name="Lovell P."/>
            <person name="Velho T.A."/>
            <person name="Ferris M."/>
            <person name="Balakrishnan C.N."/>
            <person name="Sinha S."/>
            <person name="Blatti C."/>
            <person name="London S.E."/>
            <person name="Li Y."/>
            <person name="Lin Y.C."/>
            <person name="George J."/>
            <person name="Sweedler J."/>
            <person name="Southey B."/>
            <person name="Gunaratne P."/>
            <person name="Watson M."/>
            <person name="Nam K."/>
            <person name="Backstrom N."/>
            <person name="Smeds L."/>
            <person name="Nabholz B."/>
            <person name="Itoh Y."/>
            <person name="Whitney O."/>
            <person name="Pfenning A.R."/>
            <person name="Howard J."/>
            <person name="Volker M."/>
            <person name="Skinner B.M."/>
            <person name="Griffin D.K."/>
            <person name="Ye L."/>
            <person name="McLaren W.M."/>
            <person name="Flicek P."/>
            <person name="Quesada V."/>
            <person name="Velasco G."/>
            <person name="Lopez-Otin C."/>
            <person name="Puente X.S."/>
            <person name="Olender T."/>
            <person name="Lancet D."/>
            <person name="Smit A.F."/>
            <person name="Hubley R."/>
            <person name="Konkel M.K."/>
            <person name="Walker J.A."/>
            <person name="Batzer M.A."/>
            <person name="Gu W."/>
            <person name="Pollock D.D."/>
            <person name="Chen L."/>
            <person name="Cheng Z."/>
            <person name="Eichler E.E."/>
            <person name="Stapley J."/>
            <person name="Slate J."/>
            <person name="Ekblom R."/>
            <person name="Birkhead T."/>
            <person name="Burke T."/>
            <person name="Burt D."/>
            <person name="Scharff C."/>
            <person name="Adam I."/>
            <person name="Richard H."/>
            <person name="Sultan M."/>
            <person name="Soldatov A."/>
            <person name="Lehrach H."/>
            <person name="Edwards S.V."/>
            <person name="Yang S.P."/>
            <person name="Li X."/>
            <person name="Graves T."/>
            <person name="Fulton L."/>
            <person name="Nelson J."/>
            <person name="Chinwalla A."/>
            <person name="Hou S."/>
            <person name="Mardis E.R."/>
            <person name="Wilson R.K."/>
        </authorList>
    </citation>
    <scope>NUCLEOTIDE SEQUENCE [LARGE SCALE GENOMIC DNA]</scope>
</reference>
<evidence type="ECO:0000256" key="3">
    <source>
        <dbReference type="ARBA" id="ARBA00011881"/>
    </source>
</evidence>
<dbReference type="SMART" id="SM00829">
    <property type="entry name" value="PKS_ER"/>
    <property type="match status" value="1"/>
</dbReference>
<dbReference type="Proteomes" id="UP000007754">
    <property type="component" value="Chromosome 8"/>
</dbReference>
<comment type="similarity">
    <text evidence="2">Belongs to the zinc-containing alcohol dehydrogenase family. Quinone oxidoreductase subfamily.</text>
</comment>
<dbReference type="Pfam" id="PF08240">
    <property type="entry name" value="ADH_N"/>
    <property type="match status" value="1"/>
</dbReference>
<evidence type="ECO:0000313" key="10">
    <source>
        <dbReference type="Ensembl" id="ENSTGUP00000010729.2"/>
    </source>
</evidence>